<dbReference type="OMA" id="HNENSRC"/>
<comment type="caution">
    <text evidence="3">The sequence shown here is derived from an EMBL/GenBank/DDBJ whole genome shotgun (WGS) entry which is preliminary data.</text>
</comment>
<keyword evidence="4" id="KW-1185">Reference proteome</keyword>
<reference evidence="4" key="1">
    <citation type="journal article" date="2016" name="Nat. Biotechnol.">
        <title>Sequencing wild and cultivated cassava and related species reveals extensive interspecific hybridization and genetic diversity.</title>
        <authorList>
            <person name="Bredeson J.V."/>
            <person name="Lyons J.B."/>
            <person name="Prochnik S.E."/>
            <person name="Wu G.A."/>
            <person name="Ha C.M."/>
            <person name="Edsinger-Gonzales E."/>
            <person name="Grimwood J."/>
            <person name="Schmutz J."/>
            <person name="Rabbi I.Y."/>
            <person name="Egesi C."/>
            <person name="Nauluvula P."/>
            <person name="Lebot V."/>
            <person name="Ndunguru J."/>
            <person name="Mkamilo G."/>
            <person name="Bart R.S."/>
            <person name="Setter T.L."/>
            <person name="Gleadow R.M."/>
            <person name="Kulakow P."/>
            <person name="Ferguson M.E."/>
            <person name="Rounsley S."/>
            <person name="Rokhsar D.S."/>
        </authorList>
    </citation>
    <scope>NUCLEOTIDE SEQUENCE [LARGE SCALE GENOMIC DNA]</scope>
    <source>
        <strain evidence="4">cv. AM560-2</strain>
    </source>
</reference>
<feature type="coiled-coil region" evidence="1">
    <location>
        <begin position="301"/>
        <end position="335"/>
    </location>
</feature>
<accession>A0A2C9UYN2</accession>
<dbReference type="STRING" id="3983.A0A2C9UYN2"/>
<dbReference type="PANTHER" id="PTHR33427">
    <property type="entry name" value="HNH ENDONUCLEASE"/>
    <property type="match status" value="1"/>
</dbReference>
<feature type="region of interest" description="Disordered" evidence="2">
    <location>
        <begin position="570"/>
        <end position="610"/>
    </location>
</feature>
<evidence type="ECO:0000256" key="2">
    <source>
        <dbReference type="SAM" id="MobiDB-lite"/>
    </source>
</evidence>
<gene>
    <name evidence="3" type="ORF">MANES_11G049500v8</name>
</gene>
<name>A0A2C9UYN2_MANES</name>
<dbReference type="PANTHER" id="PTHR33427:SF2">
    <property type="entry name" value="TRICHOHYALIN"/>
    <property type="match status" value="1"/>
</dbReference>
<evidence type="ECO:0000256" key="1">
    <source>
        <dbReference type="SAM" id="Coils"/>
    </source>
</evidence>
<dbReference type="Proteomes" id="UP000091857">
    <property type="component" value="Chromosome 11"/>
</dbReference>
<dbReference type="EMBL" id="CM004397">
    <property type="protein sequence ID" value="OAY36802.1"/>
    <property type="molecule type" value="Genomic_DNA"/>
</dbReference>
<organism evidence="3 4">
    <name type="scientific">Manihot esculenta</name>
    <name type="common">Cassava</name>
    <name type="synonym">Jatropha manihot</name>
    <dbReference type="NCBI Taxonomy" id="3983"/>
    <lineage>
        <taxon>Eukaryota</taxon>
        <taxon>Viridiplantae</taxon>
        <taxon>Streptophyta</taxon>
        <taxon>Embryophyta</taxon>
        <taxon>Tracheophyta</taxon>
        <taxon>Spermatophyta</taxon>
        <taxon>Magnoliopsida</taxon>
        <taxon>eudicotyledons</taxon>
        <taxon>Gunneridae</taxon>
        <taxon>Pentapetalae</taxon>
        <taxon>rosids</taxon>
        <taxon>fabids</taxon>
        <taxon>Malpighiales</taxon>
        <taxon>Euphorbiaceae</taxon>
        <taxon>Crotonoideae</taxon>
        <taxon>Manihoteae</taxon>
        <taxon>Manihot</taxon>
    </lineage>
</organism>
<dbReference type="AlphaFoldDB" id="A0A2C9UYN2"/>
<feature type="compositionally biased region" description="Basic and acidic residues" evidence="2">
    <location>
        <begin position="578"/>
        <end position="589"/>
    </location>
</feature>
<evidence type="ECO:0000313" key="3">
    <source>
        <dbReference type="EMBL" id="OAY36802.1"/>
    </source>
</evidence>
<dbReference type="OrthoDB" id="608866at2759"/>
<sequence>MAADFSFNEEDMVVDEGVGYSKAYAKLCRDREAAGTYSHGPPFTFLPCALQQHEIQRAKDLEQIFPIVDQKAKPTGKPKVFVGLLWKQLNHLGNAGFDPEVIRVDPYGNVLYFHADKASPLAWDIDHWFPCQRGGLTVPSNLRILQWQVCKGKHNKLEFLVPWWDLQLGISVNQFLSIFASSNSDFRRRAFSFLFSQGENEELNASQNVDSHSFPQHFFQSKEQLGLAPAALVVSRRESYDSSLALKSLDYNRQITPYSPAIAARKVKQGDLKENENPDFVTNPYQAIVMARVSLKQGEEAHKMQVEMQKLDDEVNEMRTKNDEEKLAIQDLELALIKRRRRAEKCKRLAEAQSSYRTMLEKMIRDAMHQSIIYKEQMRLNHAATNALMARLESQKAICDASERDIHKKFKQRNELEKQLRPEWEHTRKKSRMDDTLHEDADHKPCPYLLGTKPSTPLHKELRVFLEEERKASEDRKTEEIEEELKKSAKSLFMKDPDEHNKSIVALENYEIPIEHKLQALDIGDGKREEIQFPSIRVQVIEEDEDEESRKQRGKGNVERWLQMLLNSQDELEPENSNGHEKSMTDDIITKLNQKFPQEAKSSKHPGFDQGKKIEEIVEIEANKTETRTVKKAVKI</sequence>
<protein>
    <submittedName>
        <fullName evidence="3">Uncharacterized protein</fullName>
    </submittedName>
</protein>
<dbReference type="Gramene" id="Manes.11G049500.1.v8.1">
    <property type="protein sequence ID" value="Manes.11G049500.1.v8.1.CDS"/>
    <property type="gene ID" value="Manes.11G049500.v8.1"/>
</dbReference>
<proteinExistence type="predicted"/>
<feature type="coiled-coil region" evidence="1">
    <location>
        <begin position="375"/>
        <end position="419"/>
    </location>
</feature>
<keyword evidence="1" id="KW-0175">Coiled coil</keyword>
<evidence type="ECO:0000313" key="4">
    <source>
        <dbReference type="Proteomes" id="UP000091857"/>
    </source>
</evidence>